<sequence>MYTIDPTRINQLANDHYQNIAQITIEELNATLKTLPNNKAPEPSGIVYELIRKLPSSFHKKLTVFYNYILDNGIIPSSWQDALLYPIPKPAWWDNNIQHTRPIVLLDTFQKVFVKIINARLNKYLSENSILQSNNLAGTQARLILIINALINEQVIRNQLWFAARHLNNFAHLEYFTDGSFNAEPSSPEFQMGYGWTTSNLQEFNWTHKGAVEYMPSSTKGHFDCFNRVSL</sequence>
<keyword evidence="2" id="KW-1185">Reference proteome</keyword>
<dbReference type="AlphaFoldDB" id="A0A2P4PX07"/>
<accession>A0A2P4PX07</accession>
<organism evidence="1 2">
    <name type="scientific">Rhizophagus irregularis (strain DAOM 181602 / DAOM 197198 / MUCL 43194)</name>
    <name type="common">Arbuscular mycorrhizal fungus</name>
    <name type="synonym">Glomus intraradices</name>
    <dbReference type="NCBI Taxonomy" id="747089"/>
    <lineage>
        <taxon>Eukaryota</taxon>
        <taxon>Fungi</taxon>
        <taxon>Fungi incertae sedis</taxon>
        <taxon>Mucoromycota</taxon>
        <taxon>Glomeromycotina</taxon>
        <taxon>Glomeromycetes</taxon>
        <taxon>Glomerales</taxon>
        <taxon>Glomeraceae</taxon>
        <taxon>Rhizophagus</taxon>
    </lineage>
</organism>
<proteinExistence type="predicted"/>
<name>A0A2P4PX07_RHIID</name>
<dbReference type="Proteomes" id="UP000018888">
    <property type="component" value="Unassembled WGS sequence"/>
</dbReference>
<reference evidence="1 2" key="1">
    <citation type="journal article" date="2013" name="Proc. Natl. Acad. Sci. U.S.A.">
        <title>Genome of an arbuscular mycorrhizal fungus provides insight into the oldest plant symbiosis.</title>
        <authorList>
            <person name="Tisserant E."/>
            <person name="Malbreil M."/>
            <person name="Kuo A."/>
            <person name="Kohler A."/>
            <person name="Symeonidi A."/>
            <person name="Balestrini R."/>
            <person name="Charron P."/>
            <person name="Duensing N."/>
            <person name="Frei Dit Frey N."/>
            <person name="Gianinazzi-Pearson V."/>
            <person name="Gilbert L.B."/>
            <person name="Handa Y."/>
            <person name="Herr J.R."/>
            <person name="Hijri M."/>
            <person name="Koul R."/>
            <person name="Kawaguchi M."/>
            <person name="Krajinski F."/>
            <person name="Lammers P.J."/>
            <person name="Masclaux F.G."/>
            <person name="Murat C."/>
            <person name="Morin E."/>
            <person name="Ndikumana S."/>
            <person name="Pagni M."/>
            <person name="Petitpierre D."/>
            <person name="Requena N."/>
            <person name="Rosikiewicz P."/>
            <person name="Riley R."/>
            <person name="Saito K."/>
            <person name="San Clemente H."/>
            <person name="Shapiro H."/>
            <person name="van Tuinen D."/>
            <person name="Becard G."/>
            <person name="Bonfante P."/>
            <person name="Paszkowski U."/>
            <person name="Shachar-Hill Y.Y."/>
            <person name="Tuskan G.A."/>
            <person name="Young P.W."/>
            <person name="Sanders I.R."/>
            <person name="Henrissat B."/>
            <person name="Rensing S.A."/>
            <person name="Grigoriev I.V."/>
            <person name="Corradi N."/>
            <person name="Roux C."/>
            <person name="Martin F."/>
        </authorList>
    </citation>
    <scope>NUCLEOTIDE SEQUENCE [LARGE SCALE GENOMIC DNA]</scope>
    <source>
        <strain evidence="1 2">DAOM 197198</strain>
    </source>
</reference>
<reference evidence="1 2" key="2">
    <citation type="journal article" date="2018" name="New Phytol.">
        <title>High intraspecific genome diversity in the model arbuscular mycorrhizal symbiont Rhizophagus irregularis.</title>
        <authorList>
            <person name="Chen E.C.H."/>
            <person name="Morin E."/>
            <person name="Beaudet D."/>
            <person name="Noel J."/>
            <person name="Yildirir G."/>
            <person name="Ndikumana S."/>
            <person name="Charron P."/>
            <person name="St-Onge C."/>
            <person name="Giorgi J."/>
            <person name="Kruger M."/>
            <person name="Marton T."/>
            <person name="Ropars J."/>
            <person name="Grigoriev I.V."/>
            <person name="Hainaut M."/>
            <person name="Henrissat B."/>
            <person name="Roux C."/>
            <person name="Martin F."/>
            <person name="Corradi N."/>
        </authorList>
    </citation>
    <scope>NUCLEOTIDE SEQUENCE [LARGE SCALE GENOMIC DNA]</scope>
    <source>
        <strain evidence="1 2">DAOM 197198</strain>
    </source>
</reference>
<evidence type="ECO:0000313" key="2">
    <source>
        <dbReference type="Proteomes" id="UP000018888"/>
    </source>
</evidence>
<dbReference type="PANTHER" id="PTHR19446">
    <property type="entry name" value="REVERSE TRANSCRIPTASES"/>
    <property type="match status" value="1"/>
</dbReference>
<evidence type="ECO:0008006" key="3">
    <source>
        <dbReference type="Google" id="ProtNLM"/>
    </source>
</evidence>
<dbReference type="VEuPathDB" id="FungiDB:RhiirFUN_016751"/>
<protein>
    <recommendedName>
        <fullName evidence="3">Reverse transcriptase domain-containing protein</fullName>
    </recommendedName>
</protein>
<dbReference type="EMBL" id="AUPC02000128">
    <property type="protein sequence ID" value="POG69912.1"/>
    <property type="molecule type" value="Genomic_DNA"/>
</dbReference>
<comment type="caution">
    <text evidence="1">The sequence shown here is derived from an EMBL/GenBank/DDBJ whole genome shotgun (WGS) entry which is preliminary data.</text>
</comment>
<gene>
    <name evidence="1" type="ORF">GLOIN_2v1776478</name>
</gene>
<evidence type="ECO:0000313" key="1">
    <source>
        <dbReference type="EMBL" id="POG69912.1"/>
    </source>
</evidence>